<dbReference type="InterPro" id="IPR005225">
    <property type="entry name" value="Small_GTP-bd"/>
</dbReference>
<dbReference type="SUPFAM" id="SSF52540">
    <property type="entry name" value="P-loop containing nucleoside triphosphate hydrolases"/>
    <property type="match status" value="1"/>
</dbReference>
<dbReference type="STRING" id="290052.ASU35_11090"/>
<dbReference type="NCBIfam" id="TIGR00231">
    <property type="entry name" value="small_GTP"/>
    <property type="match status" value="1"/>
</dbReference>
<evidence type="ECO:0000256" key="5">
    <source>
        <dbReference type="ARBA" id="ARBA00022917"/>
    </source>
</evidence>
<dbReference type="RefSeq" id="WP_058352876.1">
    <property type="nucleotide sequence ID" value="NZ_CABMMD010000157.1"/>
</dbReference>
<reference evidence="10 11" key="1">
    <citation type="submission" date="2015-11" db="EMBL/GenBank/DDBJ databases">
        <title>Butyribacter intestini gen. nov., sp. nov., a butyric acid-producing bacterium of the family Lachnospiraceae isolated from the human faeces.</title>
        <authorList>
            <person name="Zou Y."/>
            <person name="Xue W."/>
            <person name="Luo G."/>
            <person name="Lv M."/>
        </authorList>
    </citation>
    <scope>NUCLEOTIDE SEQUENCE [LARGE SCALE GENOMIC DNA]</scope>
    <source>
        <strain evidence="10 11">ACET-33324</strain>
    </source>
</reference>
<dbReference type="CDD" id="cd03696">
    <property type="entry name" value="SelB_II"/>
    <property type="match status" value="1"/>
</dbReference>
<keyword evidence="6" id="KW-0342">GTP-binding</keyword>
<dbReference type="GO" id="GO:0003746">
    <property type="term" value="F:translation elongation factor activity"/>
    <property type="evidence" value="ECO:0007669"/>
    <property type="project" value="UniProtKB-KW"/>
</dbReference>
<dbReference type="Gene3D" id="1.10.10.2770">
    <property type="match status" value="1"/>
</dbReference>
<evidence type="ECO:0000256" key="6">
    <source>
        <dbReference type="ARBA" id="ARBA00023134"/>
    </source>
</evidence>
<dbReference type="Gene3D" id="2.40.30.10">
    <property type="entry name" value="Translation factors"/>
    <property type="match status" value="2"/>
</dbReference>
<organism evidence="10 11">
    <name type="scientific">Acetivibrio ethanolgignens</name>
    <dbReference type="NCBI Taxonomy" id="290052"/>
    <lineage>
        <taxon>Bacteria</taxon>
        <taxon>Bacillati</taxon>
        <taxon>Bacillota</taxon>
        <taxon>Clostridia</taxon>
        <taxon>Eubacteriales</taxon>
        <taxon>Oscillospiraceae</taxon>
        <taxon>Acetivibrio</taxon>
    </lineage>
</organism>
<proteinExistence type="predicted"/>
<dbReference type="PROSITE" id="PS00301">
    <property type="entry name" value="G_TR_1"/>
    <property type="match status" value="1"/>
</dbReference>
<dbReference type="Pfam" id="PF00009">
    <property type="entry name" value="GTP_EFTU"/>
    <property type="match status" value="1"/>
</dbReference>
<keyword evidence="10" id="KW-0251">Elongation factor</keyword>
<evidence type="ECO:0000256" key="3">
    <source>
        <dbReference type="ARBA" id="ARBA00022490"/>
    </source>
</evidence>
<dbReference type="InterPro" id="IPR004535">
    <property type="entry name" value="Transl_elong_SelB"/>
</dbReference>
<dbReference type="InterPro" id="IPR036390">
    <property type="entry name" value="WH_DNA-bd_sf"/>
</dbReference>
<dbReference type="AlphaFoldDB" id="A0A0V8QEJ9"/>
<keyword evidence="5" id="KW-0648">Protein biosynthesis</keyword>
<dbReference type="PANTHER" id="PTHR43721">
    <property type="entry name" value="ELONGATION FACTOR TU-RELATED"/>
    <property type="match status" value="1"/>
</dbReference>
<dbReference type="EMBL" id="LNAM01000157">
    <property type="protein sequence ID" value="KSV58892.1"/>
    <property type="molecule type" value="Genomic_DNA"/>
</dbReference>
<dbReference type="GO" id="GO:0005737">
    <property type="term" value="C:cytoplasm"/>
    <property type="evidence" value="ECO:0007669"/>
    <property type="project" value="UniProtKB-SubCell"/>
</dbReference>
<sequence>MKNIIIGTAGHIDHGKTTLIRALTGRNTDRWEEEKRRGITIDLGFTYFDLKNGARAGIIDVPGHERFIHNMVAGVVGMDLTMLVIAADEGIMPQTREHMDILGQLGIEKSIIVLNKVDLVDEEWLELVEEEIRDELRGSFLEQAPIARVSAVTGQGILELVDLIEQMTAEEVVEKDVNTIPRLPVDRVFSLSGFGTVITGTLLAGTITKEDSLQIYPIGKECKIRNIQVHGQDVERCYAGQRVAINISNVKKSEIFRGCVLAPGNNMRNTLLLDVRMNISRSSKRVLKNQSRLHLFTGTSEILCRAVLLDKEELAPGESGLVQLRLEEEIALRRGDRFVVRFYSPMETIGGGIVLEPNPKKKKRFDLEAVEELKRKEAGSTEDVIEMHVKTHGDTMVTMNELAKLTALSVNEVMEAVASLEKQGIVYVFPMRKESYVWHMVHEQVVRQKLTKAISAYHEAYPYRYGMKKAELHMTYMKKIKLNVFDLYIELLYEKQVLNPYQEYLQLPGFEVRRDSTYNEVRQACAAVFQKAGFDFVRFSEISFGAMEQEVVEDIVLLLVEEGFLVKVAEDIYTLQSIIDQAREAIQGRLKENPLITIAEVRDLLGTSRKSAKPILEYMDSIKVTRKNGTASERIAYI</sequence>
<dbReference type="InterPro" id="IPR031157">
    <property type="entry name" value="G_TR_CS"/>
</dbReference>
<evidence type="ECO:0000313" key="10">
    <source>
        <dbReference type="EMBL" id="KSV58892.1"/>
    </source>
</evidence>
<dbReference type="InterPro" id="IPR000795">
    <property type="entry name" value="T_Tr_GTP-bd_dom"/>
</dbReference>
<dbReference type="SUPFAM" id="SSF50465">
    <property type="entry name" value="EF-Tu/eEF-1alpha/eIF2-gamma C-terminal domain"/>
    <property type="match status" value="1"/>
</dbReference>
<dbReference type="InterPro" id="IPR050055">
    <property type="entry name" value="EF-Tu_GTPase"/>
</dbReference>
<dbReference type="InterPro" id="IPR009000">
    <property type="entry name" value="Transl_B-barrel_sf"/>
</dbReference>
<keyword evidence="4" id="KW-0547">Nucleotide-binding</keyword>
<keyword evidence="11" id="KW-1185">Reference proteome</keyword>
<dbReference type="GO" id="GO:0003723">
    <property type="term" value="F:RNA binding"/>
    <property type="evidence" value="ECO:0007669"/>
    <property type="project" value="InterPro"/>
</dbReference>
<dbReference type="InterPro" id="IPR036388">
    <property type="entry name" value="WH-like_DNA-bd_sf"/>
</dbReference>
<accession>A0A0V8QEJ9</accession>
<evidence type="ECO:0000256" key="8">
    <source>
        <dbReference type="ARBA" id="ARBA00031615"/>
    </source>
</evidence>
<dbReference type="NCBIfam" id="TIGR00475">
    <property type="entry name" value="selB"/>
    <property type="match status" value="1"/>
</dbReference>
<protein>
    <recommendedName>
        <fullName evidence="2">Selenocysteine-specific elongation factor</fullName>
    </recommendedName>
    <alternativeName>
        <fullName evidence="8">SelB translation factor</fullName>
    </alternativeName>
</protein>
<dbReference type="PRINTS" id="PR00315">
    <property type="entry name" value="ELONGATNFCT"/>
</dbReference>
<dbReference type="GO" id="GO:0001514">
    <property type="term" value="P:selenocysteine incorporation"/>
    <property type="evidence" value="ECO:0007669"/>
    <property type="project" value="InterPro"/>
</dbReference>
<dbReference type="CDD" id="cd04171">
    <property type="entry name" value="SelB"/>
    <property type="match status" value="1"/>
</dbReference>
<keyword evidence="3" id="KW-0963">Cytoplasm</keyword>
<evidence type="ECO:0000256" key="2">
    <source>
        <dbReference type="ARBA" id="ARBA00015953"/>
    </source>
</evidence>
<dbReference type="InterPro" id="IPR057335">
    <property type="entry name" value="Beta-barrel_SelB"/>
</dbReference>
<gene>
    <name evidence="10" type="ORF">ASU35_11090</name>
</gene>
<dbReference type="Gene3D" id="3.40.50.300">
    <property type="entry name" value="P-loop containing nucleotide triphosphate hydrolases"/>
    <property type="match status" value="1"/>
</dbReference>
<dbReference type="SUPFAM" id="SSF50447">
    <property type="entry name" value="Translation proteins"/>
    <property type="match status" value="1"/>
</dbReference>
<dbReference type="OrthoDB" id="9804504at2"/>
<dbReference type="CDD" id="cd15491">
    <property type="entry name" value="selB_III"/>
    <property type="match status" value="1"/>
</dbReference>
<dbReference type="InterPro" id="IPR004161">
    <property type="entry name" value="EFTu-like_2"/>
</dbReference>
<dbReference type="InterPro" id="IPR009001">
    <property type="entry name" value="Transl_elong_EF1A/Init_IF2_C"/>
</dbReference>
<evidence type="ECO:0000256" key="7">
    <source>
        <dbReference type="ARBA" id="ARBA00025526"/>
    </source>
</evidence>
<evidence type="ECO:0000313" key="11">
    <source>
        <dbReference type="Proteomes" id="UP000054874"/>
    </source>
</evidence>
<dbReference type="InterPro" id="IPR015190">
    <property type="entry name" value="Elong_fac_SelB-wing-hlx_typ-2"/>
</dbReference>
<evidence type="ECO:0000256" key="1">
    <source>
        <dbReference type="ARBA" id="ARBA00004496"/>
    </source>
</evidence>
<dbReference type="PROSITE" id="PS51722">
    <property type="entry name" value="G_TR_2"/>
    <property type="match status" value="1"/>
</dbReference>
<dbReference type="Pfam" id="PF09106">
    <property type="entry name" value="WHD_2nd_SelB"/>
    <property type="match status" value="1"/>
</dbReference>
<name>A0A0V8QEJ9_9FIRM</name>
<dbReference type="Pfam" id="PF25461">
    <property type="entry name" value="Beta-barrel_SelB"/>
    <property type="match status" value="1"/>
</dbReference>
<dbReference type="Gene3D" id="1.10.10.10">
    <property type="entry name" value="Winged helix-like DNA-binding domain superfamily/Winged helix DNA-binding domain"/>
    <property type="match status" value="1"/>
</dbReference>
<comment type="function">
    <text evidence="7">Translation factor necessary for the incorporation of selenocysteine into proteins. It probably replaces EF-Tu for the insertion of selenocysteine directed by the UGA codon. SelB binds GTP and GDP.</text>
</comment>
<dbReference type="Proteomes" id="UP000054874">
    <property type="component" value="Unassembled WGS sequence"/>
</dbReference>
<feature type="domain" description="Tr-type G" evidence="9">
    <location>
        <begin position="1"/>
        <end position="173"/>
    </location>
</feature>
<dbReference type="PANTHER" id="PTHR43721:SF22">
    <property type="entry name" value="ELONGATION FACTOR TU, MITOCHONDRIAL"/>
    <property type="match status" value="1"/>
</dbReference>
<dbReference type="SUPFAM" id="SSF46785">
    <property type="entry name" value="Winged helix' DNA-binding domain"/>
    <property type="match status" value="2"/>
</dbReference>
<dbReference type="GO" id="GO:0003924">
    <property type="term" value="F:GTPase activity"/>
    <property type="evidence" value="ECO:0007669"/>
    <property type="project" value="InterPro"/>
</dbReference>
<evidence type="ECO:0000256" key="4">
    <source>
        <dbReference type="ARBA" id="ARBA00022741"/>
    </source>
</evidence>
<dbReference type="Pfam" id="PF03144">
    <property type="entry name" value="GTP_EFTU_D2"/>
    <property type="match status" value="1"/>
</dbReference>
<comment type="subcellular location">
    <subcellularLocation>
        <location evidence="1">Cytoplasm</location>
    </subcellularLocation>
</comment>
<dbReference type="InterPro" id="IPR015191">
    <property type="entry name" value="SelB_WHD4"/>
</dbReference>
<dbReference type="GO" id="GO:0005525">
    <property type="term" value="F:GTP binding"/>
    <property type="evidence" value="ECO:0007669"/>
    <property type="project" value="UniProtKB-KW"/>
</dbReference>
<dbReference type="Pfam" id="PF09107">
    <property type="entry name" value="WHD_3rd_SelB"/>
    <property type="match status" value="1"/>
</dbReference>
<evidence type="ECO:0000259" key="9">
    <source>
        <dbReference type="PROSITE" id="PS51722"/>
    </source>
</evidence>
<dbReference type="InterPro" id="IPR027417">
    <property type="entry name" value="P-loop_NTPase"/>
</dbReference>
<comment type="caution">
    <text evidence="10">The sequence shown here is derived from an EMBL/GenBank/DDBJ whole genome shotgun (WGS) entry which is preliminary data.</text>
</comment>